<accession>A0A286P6P0</accession>
<keyword evidence="2" id="KW-0614">Plasmid</keyword>
<dbReference type="AlphaFoldDB" id="A0A286P6P0"/>
<reference evidence="2" key="2">
    <citation type="journal article" date="2017" name="Genome Announc.">
        <title>High-Quality Draft Genome Sequence of Burkholderia contaminans CH-1, a Gram-Negative Bacterium That Metabolizes 2-Azahypoxanthine, a Plant Growth-Regulating Compound.</title>
        <authorList>
            <person name="Choi J.-H."/>
            <person name="Sugiura H."/>
            <person name="Moriuchi R."/>
            <person name="Kawagishi H."/>
            <person name="Dohra H."/>
        </authorList>
    </citation>
    <scope>NUCLEOTIDE SEQUENCE</scope>
    <source>
        <strain evidence="2">CH-1</strain>
        <plasmid evidence="2">pBC453</plasmid>
    </source>
</reference>
<evidence type="ECO:0000256" key="1">
    <source>
        <dbReference type="SAM" id="MobiDB-lite"/>
    </source>
</evidence>
<geneLocation type="plasmid" evidence="2">
    <name>pBC453</name>
</geneLocation>
<gene>
    <name evidence="2" type="ORF">BCCH1_80150</name>
</gene>
<organism evidence="2">
    <name type="scientific">Burkholderia contaminans</name>
    <dbReference type="NCBI Taxonomy" id="488447"/>
    <lineage>
        <taxon>Bacteria</taxon>
        <taxon>Pseudomonadati</taxon>
        <taxon>Pseudomonadota</taxon>
        <taxon>Betaproteobacteria</taxon>
        <taxon>Burkholderiales</taxon>
        <taxon>Burkholderiaceae</taxon>
        <taxon>Burkholderia</taxon>
        <taxon>Burkholderia cepacia complex</taxon>
    </lineage>
</organism>
<evidence type="ECO:0000313" key="2">
    <source>
        <dbReference type="EMBL" id="BBA45504.1"/>
    </source>
</evidence>
<feature type="region of interest" description="Disordered" evidence="1">
    <location>
        <begin position="34"/>
        <end position="60"/>
    </location>
</feature>
<proteinExistence type="predicted"/>
<name>A0A286P6P0_9BURK</name>
<protein>
    <submittedName>
        <fullName evidence="2">Uncharacterized protein</fullName>
    </submittedName>
</protein>
<dbReference type="EMBL" id="AP018360">
    <property type="protein sequence ID" value="BBA45504.1"/>
    <property type="molecule type" value="Genomic_DNA"/>
</dbReference>
<reference evidence="2" key="1">
    <citation type="journal article" date="2016" name="Biosci. Biotechnol. Biochem.">
        <title>Bioconversion of AHX to AOH by resting cells of Burkholderia contaminans CH-1.</title>
        <authorList>
            <person name="Choi J.H."/>
            <person name="Kikuchi A."/>
            <person name="Pumkaeo P."/>
            <person name="Hirai H."/>
            <person name="Tokuyama S."/>
            <person name="Kawagishi H."/>
        </authorList>
    </citation>
    <scope>NUCLEOTIDE SEQUENCE</scope>
    <source>
        <strain evidence="2">CH-1</strain>
        <plasmid evidence="2">pBC453</plasmid>
    </source>
</reference>
<sequence>MGGDESQVSLNERSCKSSDILPVFLDRARVARRDHDSCEQQTPVSARKQKGRRLECNGGPSDLTASRGQCFAGFSEVTLIISGPFGPLAQT</sequence>